<dbReference type="Proteomes" id="UP000807850">
    <property type="component" value="Unassembled WGS sequence"/>
</dbReference>
<accession>A0A9D6QMX9</accession>
<feature type="signal peptide" evidence="1">
    <location>
        <begin position="1"/>
        <end position="23"/>
    </location>
</feature>
<sequence>MRLTRVFGLVLLLVMGGAMPAAALTLDRPVRRPGVPLTGRGASYDGSRCVIQLAPGAAAQARLARAAFVADAAGFQFRALGIAALDAAAARLGDIRFEPEFRGESPPAPGAEGVDFTSFYVVRLPANVALETALETFRGLRDVAVAAPVPVLRVSLTPNDSLYASEYWLYQASRRDIHAPEAWAVTTGDTSIVVA</sequence>
<gene>
    <name evidence="2" type="ORF">HY076_08100</name>
</gene>
<keyword evidence="1" id="KW-0732">Signal</keyword>
<comment type="caution">
    <text evidence="2">The sequence shown here is derived from an EMBL/GenBank/DDBJ whole genome shotgun (WGS) entry which is preliminary data.</text>
</comment>
<reference evidence="2" key="1">
    <citation type="submission" date="2020-07" db="EMBL/GenBank/DDBJ databases">
        <title>Huge and variable diversity of episymbiotic CPR bacteria and DPANN archaea in groundwater ecosystems.</title>
        <authorList>
            <person name="He C.Y."/>
            <person name="Keren R."/>
            <person name="Whittaker M."/>
            <person name="Farag I.F."/>
            <person name="Doudna J."/>
            <person name="Cate J.H.D."/>
            <person name="Banfield J.F."/>
        </authorList>
    </citation>
    <scope>NUCLEOTIDE SEQUENCE</scope>
    <source>
        <strain evidence="2">NC_groundwater_928_Pr1_S-0.2um_72_17</strain>
    </source>
</reference>
<organism evidence="2 3">
    <name type="scientific">Eiseniibacteriota bacterium</name>
    <dbReference type="NCBI Taxonomy" id="2212470"/>
    <lineage>
        <taxon>Bacteria</taxon>
        <taxon>Candidatus Eiseniibacteriota</taxon>
    </lineage>
</organism>
<evidence type="ECO:0000313" key="3">
    <source>
        <dbReference type="Proteomes" id="UP000807850"/>
    </source>
</evidence>
<protein>
    <submittedName>
        <fullName evidence="2">Uncharacterized protein</fullName>
    </submittedName>
</protein>
<dbReference type="EMBL" id="JACQAY010000267">
    <property type="protein sequence ID" value="MBI3540218.1"/>
    <property type="molecule type" value="Genomic_DNA"/>
</dbReference>
<evidence type="ECO:0000313" key="2">
    <source>
        <dbReference type="EMBL" id="MBI3540218.1"/>
    </source>
</evidence>
<proteinExistence type="predicted"/>
<name>A0A9D6QMX9_UNCEI</name>
<feature type="chain" id="PRO_5038571499" evidence="1">
    <location>
        <begin position="24"/>
        <end position="195"/>
    </location>
</feature>
<feature type="non-terminal residue" evidence="2">
    <location>
        <position position="195"/>
    </location>
</feature>
<dbReference type="AlphaFoldDB" id="A0A9D6QMX9"/>
<evidence type="ECO:0000256" key="1">
    <source>
        <dbReference type="SAM" id="SignalP"/>
    </source>
</evidence>